<sequence length="274" mass="31177">MNIPSELPVVQKEHFNNWYSLWAYYLSFLTASTPVQLVHCLLFSAVSYFGSGQPNEPFRFLMYLLICELVMLRAEGYGLLLGACVNPVVSIIRNKTSSKTEKNNQRDIPGGPDYGGGHRDGRLHYPHLRYASFLQVLLSYQLLASRFRGLSGQPIRIWPRDSALSRRRSCNDEWQRNILSLPLPSQNPRDFHYEFGQLLGSRRACVVSVGHRITGGGVPLPSSKNGLRFCKSLFLSPMENVVLEHFLVWDSDGLQKTIQPEVDYWEDVVRSGLE</sequence>
<evidence type="ECO:0000256" key="1">
    <source>
        <dbReference type="ARBA" id="ARBA00004141"/>
    </source>
</evidence>
<name>A0A8K0KBN1_LADFU</name>
<keyword evidence="2" id="KW-0813">Transport</keyword>
<evidence type="ECO:0000256" key="6">
    <source>
        <dbReference type="SAM" id="MobiDB-lite"/>
    </source>
</evidence>
<evidence type="ECO:0000256" key="5">
    <source>
        <dbReference type="ARBA" id="ARBA00023136"/>
    </source>
</evidence>
<comment type="caution">
    <text evidence="9">The sequence shown here is derived from an EMBL/GenBank/DDBJ whole genome shotgun (WGS) entry which is preliminary data.</text>
</comment>
<dbReference type="GO" id="GO:0140359">
    <property type="term" value="F:ABC-type transporter activity"/>
    <property type="evidence" value="ECO:0007669"/>
    <property type="project" value="InterPro"/>
</dbReference>
<dbReference type="Proteomes" id="UP000792457">
    <property type="component" value="Unassembled WGS sequence"/>
</dbReference>
<dbReference type="PANTHER" id="PTHR48041:SF78">
    <property type="entry name" value="ABC TRANSPORTER EXPRESSED IN TRACHEA, ISOFORM A"/>
    <property type="match status" value="1"/>
</dbReference>
<dbReference type="OrthoDB" id="66620at2759"/>
<accession>A0A8K0KBN1</accession>
<evidence type="ECO:0000313" key="9">
    <source>
        <dbReference type="EMBL" id="KAG8231413.1"/>
    </source>
</evidence>
<dbReference type="InterPro" id="IPR050352">
    <property type="entry name" value="ABCG_transporters"/>
</dbReference>
<reference evidence="9" key="2">
    <citation type="submission" date="2017-10" db="EMBL/GenBank/DDBJ databases">
        <title>Ladona fulva Genome sequencing and assembly.</title>
        <authorList>
            <person name="Murali S."/>
            <person name="Richards S."/>
            <person name="Bandaranaike D."/>
            <person name="Bellair M."/>
            <person name="Blankenburg K."/>
            <person name="Chao H."/>
            <person name="Dinh H."/>
            <person name="Doddapaneni H."/>
            <person name="Dugan-Rocha S."/>
            <person name="Elkadiri S."/>
            <person name="Gnanaolivu R."/>
            <person name="Hernandez B."/>
            <person name="Skinner E."/>
            <person name="Javaid M."/>
            <person name="Lee S."/>
            <person name="Li M."/>
            <person name="Ming W."/>
            <person name="Munidasa M."/>
            <person name="Muniz J."/>
            <person name="Nguyen L."/>
            <person name="Hughes D."/>
            <person name="Osuji N."/>
            <person name="Pu L.-L."/>
            <person name="Puazo M."/>
            <person name="Qu C."/>
            <person name="Quiroz J."/>
            <person name="Raj R."/>
            <person name="Weissenberger G."/>
            <person name="Xin Y."/>
            <person name="Zou X."/>
            <person name="Han Y."/>
            <person name="Worley K."/>
            <person name="Muzny D."/>
            <person name="Gibbs R."/>
        </authorList>
    </citation>
    <scope>NUCLEOTIDE SEQUENCE</scope>
    <source>
        <strain evidence="9">Sampled in the wild</strain>
    </source>
</reference>
<evidence type="ECO:0000259" key="8">
    <source>
        <dbReference type="Pfam" id="PF01061"/>
    </source>
</evidence>
<proteinExistence type="predicted"/>
<keyword evidence="4 7" id="KW-1133">Transmembrane helix</keyword>
<dbReference type="GO" id="GO:0005886">
    <property type="term" value="C:plasma membrane"/>
    <property type="evidence" value="ECO:0007669"/>
    <property type="project" value="TreeGrafter"/>
</dbReference>
<evidence type="ECO:0000313" key="10">
    <source>
        <dbReference type="Proteomes" id="UP000792457"/>
    </source>
</evidence>
<feature type="transmembrane region" description="Helical" evidence="7">
    <location>
        <begin position="22"/>
        <end position="49"/>
    </location>
</feature>
<dbReference type="InterPro" id="IPR013525">
    <property type="entry name" value="ABC2_TM"/>
</dbReference>
<feature type="transmembrane region" description="Helical" evidence="7">
    <location>
        <begin position="61"/>
        <end position="83"/>
    </location>
</feature>
<comment type="subcellular location">
    <subcellularLocation>
        <location evidence="1">Membrane</location>
        <topology evidence="1">Multi-pass membrane protein</topology>
    </subcellularLocation>
</comment>
<dbReference type="EMBL" id="KZ308555">
    <property type="protein sequence ID" value="KAG8231413.1"/>
    <property type="molecule type" value="Genomic_DNA"/>
</dbReference>
<evidence type="ECO:0000256" key="2">
    <source>
        <dbReference type="ARBA" id="ARBA00022448"/>
    </source>
</evidence>
<protein>
    <recommendedName>
        <fullName evidence="8">ABC-2 type transporter transmembrane domain-containing protein</fullName>
    </recommendedName>
</protein>
<evidence type="ECO:0000256" key="7">
    <source>
        <dbReference type="SAM" id="Phobius"/>
    </source>
</evidence>
<dbReference type="AlphaFoldDB" id="A0A8K0KBN1"/>
<keyword evidence="5 7" id="KW-0472">Membrane</keyword>
<dbReference type="PANTHER" id="PTHR48041">
    <property type="entry name" value="ABC TRANSPORTER G FAMILY MEMBER 28"/>
    <property type="match status" value="1"/>
</dbReference>
<feature type="region of interest" description="Disordered" evidence="6">
    <location>
        <begin position="96"/>
        <end position="116"/>
    </location>
</feature>
<reference evidence="9" key="1">
    <citation type="submission" date="2013-04" db="EMBL/GenBank/DDBJ databases">
        <authorList>
            <person name="Qu J."/>
            <person name="Murali S.C."/>
            <person name="Bandaranaike D."/>
            <person name="Bellair M."/>
            <person name="Blankenburg K."/>
            <person name="Chao H."/>
            <person name="Dinh H."/>
            <person name="Doddapaneni H."/>
            <person name="Downs B."/>
            <person name="Dugan-Rocha S."/>
            <person name="Elkadiri S."/>
            <person name="Gnanaolivu R.D."/>
            <person name="Hernandez B."/>
            <person name="Javaid M."/>
            <person name="Jayaseelan J.C."/>
            <person name="Lee S."/>
            <person name="Li M."/>
            <person name="Ming W."/>
            <person name="Munidasa M."/>
            <person name="Muniz J."/>
            <person name="Nguyen L."/>
            <person name="Ongeri F."/>
            <person name="Osuji N."/>
            <person name="Pu L.-L."/>
            <person name="Puazo M."/>
            <person name="Qu C."/>
            <person name="Quiroz J."/>
            <person name="Raj R."/>
            <person name="Weissenberger G."/>
            <person name="Xin Y."/>
            <person name="Zou X."/>
            <person name="Han Y."/>
            <person name="Richards S."/>
            <person name="Worley K."/>
            <person name="Muzny D."/>
            <person name="Gibbs R."/>
        </authorList>
    </citation>
    <scope>NUCLEOTIDE SEQUENCE</scope>
    <source>
        <strain evidence="9">Sampled in the wild</strain>
    </source>
</reference>
<evidence type="ECO:0000256" key="4">
    <source>
        <dbReference type="ARBA" id="ARBA00022989"/>
    </source>
</evidence>
<gene>
    <name evidence="9" type="ORF">J437_LFUL012423</name>
</gene>
<dbReference type="Pfam" id="PF01061">
    <property type="entry name" value="ABC2_membrane"/>
    <property type="match status" value="1"/>
</dbReference>
<feature type="domain" description="ABC-2 type transporter transmembrane" evidence="8">
    <location>
        <begin position="3"/>
        <end position="85"/>
    </location>
</feature>
<evidence type="ECO:0000256" key="3">
    <source>
        <dbReference type="ARBA" id="ARBA00022692"/>
    </source>
</evidence>
<organism evidence="9 10">
    <name type="scientific">Ladona fulva</name>
    <name type="common">Scarce chaser dragonfly</name>
    <name type="synonym">Libellula fulva</name>
    <dbReference type="NCBI Taxonomy" id="123851"/>
    <lineage>
        <taxon>Eukaryota</taxon>
        <taxon>Metazoa</taxon>
        <taxon>Ecdysozoa</taxon>
        <taxon>Arthropoda</taxon>
        <taxon>Hexapoda</taxon>
        <taxon>Insecta</taxon>
        <taxon>Pterygota</taxon>
        <taxon>Palaeoptera</taxon>
        <taxon>Odonata</taxon>
        <taxon>Epiprocta</taxon>
        <taxon>Anisoptera</taxon>
        <taxon>Libelluloidea</taxon>
        <taxon>Libellulidae</taxon>
        <taxon>Ladona</taxon>
    </lineage>
</organism>
<keyword evidence="10" id="KW-1185">Reference proteome</keyword>
<keyword evidence="3 7" id="KW-0812">Transmembrane</keyword>